<keyword evidence="1" id="KW-0812">Transmembrane</keyword>
<dbReference type="EMBL" id="JTDI01000001">
    <property type="protein sequence ID" value="KHK93407.1"/>
    <property type="molecule type" value="Genomic_DNA"/>
</dbReference>
<gene>
    <name evidence="2" type="ORF">LK12_03770</name>
</gene>
<feature type="transmembrane region" description="Helical" evidence="1">
    <location>
        <begin position="98"/>
        <end position="120"/>
    </location>
</feature>
<reference evidence="2 3" key="1">
    <citation type="submission" date="2014-10" db="EMBL/GenBank/DDBJ databases">
        <title>Genome sequence of Novosphingobium malaysiense MUSC 273(T).</title>
        <authorList>
            <person name="Lee L.-H."/>
        </authorList>
    </citation>
    <scope>NUCLEOTIDE SEQUENCE [LARGE SCALE GENOMIC DNA]</scope>
    <source>
        <strain evidence="2 3">MUSC 273</strain>
    </source>
</reference>
<dbReference type="AlphaFoldDB" id="A0A0B1ZW76"/>
<comment type="caution">
    <text evidence="2">The sequence shown here is derived from an EMBL/GenBank/DDBJ whole genome shotgun (WGS) entry which is preliminary data.</text>
</comment>
<proteinExistence type="predicted"/>
<accession>A0A0B1ZW76</accession>
<feature type="transmembrane region" description="Helical" evidence="1">
    <location>
        <begin position="194"/>
        <end position="216"/>
    </location>
</feature>
<dbReference type="RefSeq" id="WP_039279425.1">
    <property type="nucleotide sequence ID" value="NZ_JTDI01000001.1"/>
</dbReference>
<feature type="transmembrane region" description="Helical" evidence="1">
    <location>
        <begin position="69"/>
        <end position="91"/>
    </location>
</feature>
<keyword evidence="3" id="KW-1185">Reference proteome</keyword>
<evidence type="ECO:0000313" key="3">
    <source>
        <dbReference type="Proteomes" id="UP000031057"/>
    </source>
</evidence>
<organism evidence="2 3">
    <name type="scientific">Novosphingobium malaysiense</name>
    <dbReference type="NCBI Taxonomy" id="1348853"/>
    <lineage>
        <taxon>Bacteria</taxon>
        <taxon>Pseudomonadati</taxon>
        <taxon>Pseudomonadota</taxon>
        <taxon>Alphaproteobacteria</taxon>
        <taxon>Sphingomonadales</taxon>
        <taxon>Sphingomonadaceae</taxon>
        <taxon>Novosphingobium</taxon>
    </lineage>
</organism>
<keyword evidence="1" id="KW-0472">Membrane</keyword>
<protein>
    <submittedName>
        <fullName evidence="2">Uncharacterized protein</fullName>
    </submittedName>
</protein>
<feature type="transmembrane region" description="Helical" evidence="1">
    <location>
        <begin position="33"/>
        <end position="49"/>
    </location>
</feature>
<dbReference type="STRING" id="1348853.LK12_03770"/>
<dbReference type="Pfam" id="PF20334">
    <property type="entry name" value="DUF6629"/>
    <property type="match status" value="1"/>
</dbReference>
<sequence>MCFSAEASFGASAILIPSGTVSLYIAMKTDRRYAPLCALPLLFGIQQFFDGMVWVSGANGDFDATRHFSIAYMFFAWLAWPVWIPFATYFVEPCRWRPFYLLGSIVGGMLGASLYFPYFAHEGWLTVEFLPKAIVYDGIETFDFLWPRSVTYGIYIASIVLPPLLSTRREVQIFGLLVFLAFATTYLFFRYAYVSVFCFLGGLISIYLVAMIINLARKKAQPEPTC</sequence>
<name>A0A0B1ZW76_9SPHN</name>
<feature type="transmembrane region" description="Helical" evidence="1">
    <location>
        <begin position="145"/>
        <end position="164"/>
    </location>
</feature>
<evidence type="ECO:0000313" key="2">
    <source>
        <dbReference type="EMBL" id="KHK93407.1"/>
    </source>
</evidence>
<dbReference type="InterPro" id="IPR046737">
    <property type="entry name" value="DUF6629"/>
</dbReference>
<feature type="transmembrane region" description="Helical" evidence="1">
    <location>
        <begin position="171"/>
        <end position="188"/>
    </location>
</feature>
<keyword evidence="1" id="KW-1133">Transmembrane helix</keyword>
<dbReference type="OrthoDB" id="8441457at2"/>
<feature type="transmembrane region" description="Helical" evidence="1">
    <location>
        <begin position="6"/>
        <end position="26"/>
    </location>
</feature>
<dbReference type="Proteomes" id="UP000031057">
    <property type="component" value="Unassembled WGS sequence"/>
</dbReference>
<evidence type="ECO:0000256" key="1">
    <source>
        <dbReference type="SAM" id="Phobius"/>
    </source>
</evidence>